<organism evidence="2">
    <name type="scientific">Amphimedon queenslandica</name>
    <name type="common">Sponge</name>
    <dbReference type="NCBI Taxonomy" id="400682"/>
    <lineage>
        <taxon>Eukaryota</taxon>
        <taxon>Metazoa</taxon>
        <taxon>Porifera</taxon>
        <taxon>Demospongiae</taxon>
        <taxon>Heteroscleromorpha</taxon>
        <taxon>Haplosclerida</taxon>
        <taxon>Niphatidae</taxon>
        <taxon>Amphimedon</taxon>
    </lineage>
</organism>
<feature type="region of interest" description="Disordered" evidence="1">
    <location>
        <begin position="1"/>
        <end position="20"/>
    </location>
</feature>
<dbReference type="InParanoid" id="A0A1X7UAT7"/>
<proteinExistence type="predicted"/>
<accession>A0A1X7UAT7</accession>
<protein>
    <submittedName>
        <fullName evidence="2">Uncharacterized protein</fullName>
    </submittedName>
</protein>
<dbReference type="EnsemblMetazoa" id="Aqu2.1.24773_001">
    <property type="protein sequence ID" value="Aqu2.1.24773_001"/>
    <property type="gene ID" value="Aqu2.1.24773"/>
</dbReference>
<name>A0A1X7UAT7_AMPQE</name>
<sequence>ESCCNDVGEYHQSDSSESDISDEDIEMIIDQINQNNTGDYYPFPSAIYALLY</sequence>
<reference evidence="2" key="1">
    <citation type="submission" date="2017-05" db="UniProtKB">
        <authorList>
            <consortium name="EnsemblMetazoa"/>
        </authorList>
    </citation>
    <scope>IDENTIFICATION</scope>
</reference>
<evidence type="ECO:0000256" key="1">
    <source>
        <dbReference type="SAM" id="MobiDB-lite"/>
    </source>
</evidence>
<evidence type="ECO:0000313" key="2">
    <source>
        <dbReference type="EnsemblMetazoa" id="Aqu2.1.24773_001"/>
    </source>
</evidence>
<dbReference type="AlphaFoldDB" id="A0A1X7UAT7"/>